<dbReference type="Proteomes" id="UP000076744">
    <property type="component" value="Unassembled WGS sequence"/>
</dbReference>
<proteinExistence type="predicted"/>
<dbReference type="AlphaFoldDB" id="A0A167HJ56"/>
<keyword evidence="1" id="KW-0732">Signal</keyword>
<reference evidence="2 3" key="1">
    <citation type="journal article" date="2016" name="Genome Biol. Evol.">
        <title>Divergent and convergent evolution of fungal pathogenicity.</title>
        <authorList>
            <person name="Shang Y."/>
            <person name="Xiao G."/>
            <person name="Zheng P."/>
            <person name="Cen K."/>
            <person name="Zhan S."/>
            <person name="Wang C."/>
        </authorList>
    </citation>
    <scope>NUCLEOTIDE SEQUENCE [LARGE SCALE GENOMIC DNA]</scope>
    <source>
        <strain evidence="2 3">ARSEF 2679</strain>
    </source>
</reference>
<dbReference type="RefSeq" id="XP_018699714.1">
    <property type="nucleotide sequence ID" value="XM_018853107.1"/>
</dbReference>
<evidence type="ECO:0000256" key="1">
    <source>
        <dbReference type="SAM" id="SignalP"/>
    </source>
</evidence>
<evidence type="ECO:0008006" key="4">
    <source>
        <dbReference type="Google" id="ProtNLM"/>
    </source>
</evidence>
<evidence type="ECO:0000313" key="3">
    <source>
        <dbReference type="Proteomes" id="UP000076744"/>
    </source>
</evidence>
<comment type="caution">
    <text evidence="2">The sequence shown here is derived from an EMBL/GenBank/DDBJ whole genome shotgun (WGS) entry which is preliminary data.</text>
</comment>
<dbReference type="EMBL" id="AZHB01000051">
    <property type="protein sequence ID" value="OAA47973.1"/>
    <property type="molecule type" value="Genomic_DNA"/>
</dbReference>
<organism evidence="2 3">
    <name type="scientific">Cordyceps fumosorosea (strain ARSEF 2679)</name>
    <name type="common">Isaria fumosorosea</name>
    <dbReference type="NCBI Taxonomy" id="1081104"/>
    <lineage>
        <taxon>Eukaryota</taxon>
        <taxon>Fungi</taxon>
        <taxon>Dikarya</taxon>
        <taxon>Ascomycota</taxon>
        <taxon>Pezizomycotina</taxon>
        <taxon>Sordariomycetes</taxon>
        <taxon>Hypocreomycetidae</taxon>
        <taxon>Hypocreales</taxon>
        <taxon>Cordycipitaceae</taxon>
        <taxon>Cordyceps</taxon>
    </lineage>
</organism>
<sequence>MKSTALAILPLLASAAPSHPPQTAHLTFLSSSLQPLYNLSVLANGIPHPSPDLTSAVARVAAPDYNAAALCALDFGGQGPPPEHVFVIGEDGHTGQVRIEPPTAVRAISCEGVCVDNYARCDGGGRGPRLCCNGYCAASLCRPWDGV</sequence>
<dbReference type="OrthoDB" id="4509278at2759"/>
<dbReference type="GeneID" id="30025797"/>
<accession>A0A167HJ56</accession>
<keyword evidence="3" id="KW-1185">Reference proteome</keyword>
<feature type="chain" id="PRO_5013266538" description="SSCRP protein" evidence="1">
    <location>
        <begin position="16"/>
        <end position="147"/>
    </location>
</feature>
<name>A0A167HJ56_CORFA</name>
<feature type="signal peptide" evidence="1">
    <location>
        <begin position="1"/>
        <end position="15"/>
    </location>
</feature>
<evidence type="ECO:0000313" key="2">
    <source>
        <dbReference type="EMBL" id="OAA47973.1"/>
    </source>
</evidence>
<protein>
    <recommendedName>
        <fullName evidence="4">SSCRP protein</fullName>
    </recommendedName>
</protein>
<gene>
    <name evidence="2" type="ORF">ISF_09505</name>
</gene>